<dbReference type="InterPro" id="IPR036380">
    <property type="entry name" value="Isochorismatase-like_sf"/>
</dbReference>
<dbReference type="RefSeq" id="WP_253776823.1">
    <property type="nucleotide sequence ID" value="NZ_JAMTCK010000015.1"/>
</dbReference>
<dbReference type="PANTHER" id="PTHR43540">
    <property type="entry name" value="PEROXYUREIDOACRYLATE/UREIDOACRYLATE AMIDOHYDROLASE-RELATED"/>
    <property type="match status" value="1"/>
</dbReference>
<sequence>MSHPTAAQQTTAAAAGPGRTVTLSARPEPVRLDLARTAVLVVDMQNDFCSPGGAVDLLGLDISAVRRTIEPVSRVLSAARGAGVRVIYLQHGYRPDLSDLGPTHSKNFLVHTTVGTTVPTPDGGTGRVLVRDTWNTEIIPELAVQPEDIVIGKNRFSGFFNTTLDATLRDLDVQNLVVTGVTTSVCVESTIRDAMFRDYVPVLLADCTAEPQGQANHDASLALIESTLGWVSDSADLLAALADTAQPTNTQPGSTQPADTQSANTQSGSTQPANA</sequence>
<dbReference type="PANTHER" id="PTHR43540:SF6">
    <property type="entry name" value="ISOCHORISMATASE-LIKE DOMAIN-CONTAINING PROTEIN"/>
    <property type="match status" value="1"/>
</dbReference>
<proteinExistence type="predicted"/>
<evidence type="ECO:0000313" key="5">
    <source>
        <dbReference type="Proteomes" id="UP001206128"/>
    </source>
</evidence>
<feature type="region of interest" description="Disordered" evidence="2">
    <location>
        <begin position="1"/>
        <end position="23"/>
    </location>
</feature>
<dbReference type="CDD" id="cd00431">
    <property type="entry name" value="cysteine_hydrolases"/>
    <property type="match status" value="1"/>
</dbReference>
<name>A0AAE3KHZ0_9PSEU</name>
<protein>
    <submittedName>
        <fullName evidence="4">Ureidoacrylate peracid hydrolase</fullName>
    </submittedName>
</protein>
<reference evidence="4" key="1">
    <citation type="submission" date="2022-06" db="EMBL/GenBank/DDBJ databases">
        <title>Genomic Encyclopedia of Archaeal and Bacterial Type Strains, Phase II (KMG-II): from individual species to whole genera.</title>
        <authorList>
            <person name="Goeker M."/>
        </authorList>
    </citation>
    <scope>NUCLEOTIDE SEQUENCE</scope>
    <source>
        <strain evidence="4">DSM 43935</strain>
    </source>
</reference>
<dbReference type="EMBL" id="JAMTCK010000015">
    <property type="protein sequence ID" value="MCP2168726.1"/>
    <property type="molecule type" value="Genomic_DNA"/>
</dbReference>
<feature type="region of interest" description="Disordered" evidence="2">
    <location>
        <begin position="242"/>
        <end position="275"/>
    </location>
</feature>
<keyword evidence="1 4" id="KW-0378">Hydrolase</keyword>
<feature type="domain" description="Isochorismatase-like" evidence="3">
    <location>
        <begin position="37"/>
        <end position="236"/>
    </location>
</feature>
<feature type="compositionally biased region" description="Polar residues" evidence="2">
    <location>
        <begin position="245"/>
        <end position="275"/>
    </location>
</feature>
<evidence type="ECO:0000256" key="1">
    <source>
        <dbReference type="ARBA" id="ARBA00022801"/>
    </source>
</evidence>
<organism evidence="4 5">
    <name type="scientific">Goodfellowiella coeruleoviolacea</name>
    <dbReference type="NCBI Taxonomy" id="334858"/>
    <lineage>
        <taxon>Bacteria</taxon>
        <taxon>Bacillati</taxon>
        <taxon>Actinomycetota</taxon>
        <taxon>Actinomycetes</taxon>
        <taxon>Pseudonocardiales</taxon>
        <taxon>Pseudonocardiaceae</taxon>
        <taxon>Goodfellowiella</taxon>
    </lineage>
</organism>
<dbReference type="InterPro" id="IPR050272">
    <property type="entry name" value="Isochorismatase-like_hydrls"/>
</dbReference>
<dbReference type="GO" id="GO:0016787">
    <property type="term" value="F:hydrolase activity"/>
    <property type="evidence" value="ECO:0007669"/>
    <property type="project" value="UniProtKB-KW"/>
</dbReference>
<dbReference type="Pfam" id="PF00857">
    <property type="entry name" value="Isochorismatase"/>
    <property type="match status" value="1"/>
</dbReference>
<dbReference type="Proteomes" id="UP001206128">
    <property type="component" value="Unassembled WGS sequence"/>
</dbReference>
<evidence type="ECO:0000259" key="3">
    <source>
        <dbReference type="Pfam" id="PF00857"/>
    </source>
</evidence>
<accession>A0AAE3KHZ0</accession>
<dbReference type="InterPro" id="IPR000868">
    <property type="entry name" value="Isochorismatase-like_dom"/>
</dbReference>
<feature type="compositionally biased region" description="Low complexity" evidence="2">
    <location>
        <begin position="1"/>
        <end position="15"/>
    </location>
</feature>
<keyword evidence="5" id="KW-1185">Reference proteome</keyword>
<comment type="caution">
    <text evidence="4">The sequence shown here is derived from an EMBL/GenBank/DDBJ whole genome shotgun (WGS) entry which is preliminary data.</text>
</comment>
<dbReference type="AlphaFoldDB" id="A0AAE3KHZ0"/>
<evidence type="ECO:0000256" key="2">
    <source>
        <dbReference type="SAM" id="MobiDB-lite"/>
    </source>
</evidence>
<dbReference type="Gene3D" id="3.40.50.850">
    <property type="entry name" value="Isochorismatase-like"/>
    <property type="match status" value="1"/>
</dbReference>
<dbReference type="SUPFAM" id="SSF52499">
    <property type="entry name" value="Isochorismatase-like hydrolases"/>
    <property type="match status" value="1"/>
</dbReference>
<evidence type="ECO:0000313" key="4">
    <source>
        <dbReference type="EMBL" id="MCP2168726.1"/>
    </source>
</evidence>
<gene>
    <name evidence="4" type="ORF">LX83_005604</name>
</gene>